<name>A0A448ZGT0_9STRA</name>
<keyword evidence="2" id="KW-0812">Transmembrane</keyword>
<evidence type="ECO:0000256" key="2">
    <source>
        <dbReference type="SAM" id="Phobius"/>
    </source>
</evidence>
<feature type="region of interest" description="Disordered" evidence="1">
    <location>
        <begin position="36"/>
        <end position="55"/>
    </location>
</feature>
<protein>
    <submittedName>
        <fullName evidence="3">Uncharacterized protein</fullName>
    </submittedName>
</protein>
<feature type="compositionally biased region" description="Polar residues" evidence="1">
    <location>
        <begin position="36"/>
        <end position="45"/>
    </location>
</feature>
<dbReference type="AlphaFoldDB" id="A0A448ZGT0"/>
<accession>A0A448ZGT0</accession>
<organism evidence="3 4">
    <name type="scientific">Pseudo-nitzschia multistriata</name>
    <dbReference type="NCBI Taxonomy" id="183589"/>
    <lineage>
        <taxon>Eukaryota</taxon>
        <taxon>Sar</taxon>
        <taxon>Stramenopiles</taxon>
        <taxon>Ochrophyta</taxon>
        <taxon>Bacillariophyta</taxon>
        <taxon>Bacillariophyceae</taxon>
        <taxon>Bacillariophycidae</taxon>
        <taxon>Bacillariales</taxon>
        <taxon>Bacillariaceae</taxon>
        <taxon>Pseudo-nitzschia</taxon>
    </lineage>
</organism>
<gene>
    <name evidence="3" type="ORF">PSNMU_V1.4_AUG-EV-PASAV3_0081570</name>
</gene>
<dbReference type="OrthoDB" id="40298at2759"/>
<feature type="transmembrane region" description="Helical" evidence="2">
    <location>
        <begin position="111"/>
        <end position="136"/>
    </location>
</feature>
<proteinExistence type="predicted"/>
<reference evidence="3 4" key="1">
    <citation type="submission" date="2019-01" db="EMBL/GenBank/DDBJ databases">
        <authorList>
            <person name="Ferrante I. M."/>
        </authorList>
    </citation>
    <scope>NUCLEOTIDE SEQUENCE [LARGE SCALE GENOMIC DNA]</scope>
    <source>
        <strain evidence="3 4">B856</strain>
    </source>
</reference>
<feature type="transmembrane region" description="Helical" evidence="2">
    <location>
        <begin position="75"/>
        <end position="99"/>
    </location>
</feature>
<keyword evidence="2" id="KW-0472">Membrane</keyword>
<keyword evidence="2" id="KW-1133">Transmembrane helix</keyword>
<dbReference type="Proteomes" id="UP000291116">
    <property type="component" value="Unassembled WGS sequence"/>
</dbReference>
<evidence type="ECO:0000313" key="3">
    <source>
        <dbReference type="EMBL" id="VEU41191.1"/>
    </source>
</evidence>
<dbReference type="EMBL" id="CAACVS010000335">
    <property type="protein sequence ID" value="VEU41191.1"/>
    <property type="molecule type" value="Genomic_DNA"/>
</dbReference>
<sequence>MIFSVAAQSRFSPKCKVLLARTYQFHHAPRFCPRHFSSSVPTRLSNSEEKHKSSGVLKSTKDTLFDRVVTPKNQFYALVAGGSLGAYIISKGLLTFTGFFTHLSPITVAKYSFYTGFGTASVLGGMALVTADNLYIRADPVYKYCKSWVTNDVRIENALGSGLYGGKLRSYRLDPGNFKLKGKSMIWRPPRIQMIFDIKASDPPYRTGLVTCEANKAFGFPPRLKTDLLKVDYTIGDEKRAIFLVGKEEDMTRVSSRSGLSLEKLAQYVHIEEDRKIL</sequence>
<keyword evidence="4" id="KW-1185">Reference proteome</keyword>
<evidence type="ECO:0000313" key="4">
    <source>
        <dbReference type="Proteomes" id="UP000291116"/>
    </source>
</evidence>
<evidence type="ECO:0000256" key="1">
    <source>
        <dbReference type="SAM" id="MobiDB-lite"/>
    </source>
</evidence>